<evidence type="ECO:0000259" key="3">
    <source>
        <dbReference type="Pfam" id="PF02397"/>
    </source>
</evidence>
<comment type="caution">
    <text evidence="4">The sequence shown here is derived from an EMBL/GenBank/DDBJ whole genome shotgun (WGS) entry which is preliminary data.</text>
</comment>
<feature type="transmembrane region" description="Helical" evidence="2">
    <location>
        <begin position="12"/>
        <end position="33"/>
    </location>
</feature>
<keyword evidence="4" id="KW-0808">Transferase</keyword>
<comment type="similarity">
    <text evidence="1">Belongs to the bacterial sugar transferase family.</text>
</comment>
<dbReference type="PANTHER" id="PTHR30576:SF8">
    <property type="entry name" value="UNDECAPRENYL-PHOSPHATE GALACTOSE PHOSPHOTRANSFERASE"/>
    <property type="match status" value="1"/>
</dbReference>
<dbReference type="AlphaFoldDB" id="A0AAP2UEP2"/>
<feature type="domain" description="Bacterial sugar transferase" evidence="3">
    <location>
        <begin position="7"/>
        <end position="181"/>
    </location>
</feature>
<dbReference type="Pfam" id="PF02397">
    <property type="entry name" value="Bac_transf"/>
    <property type="match status" value="1"/>
</dbReference>
<organism evidence="4 5">
    <name type="scientific">Faecalibacillus intestinalis</name>
    <dbReference type="NCBI Taxonomy" id="1982626"/>
    <lineage>
        <taxon>Bacteria</taxon>
        <taxon>Bacillati</taxon>
        <taxon>Bacillota</taxon>
        <taxon>Erysipelotrichia</taxon>
        <taxon>Erysipelotrichales</taxon>
        <taxon>Coprobacillaceae</taxon>
        <taxon>Faecalibacillus</taxon>
    </lineage>
</organism>
<reference evidence="4" key="1">
    <citation type="submission" date="2022-06" db="EMBL/GenBank/DDBJ databases">
        <title>Isolation of gut microbiota from human fecal samples.</title>
        <authorList>
            <person name="Pamer E.G."/>
            <person name="Barat B."/>
            <person name="Waligurski E."/>
            <person name="Medina S."/>
            <person name="Paddock L."/>
            <person name="Mostad J."/>
        </authorList>
    </citation>
    <scope>NUCLEOTIDE SEQUENCE</scope>
    <source>
        <strain evidence="4">DFI.6.24</strain>
    </source>
</reference>
<sequence length="203" mass="23696">MYRYFFKRLLDFFLSLLAIIVLSPVLLITAILVRSKLGSPVIFKQERPGKNEKIFTLYKFRTMTDEKDEEGNLLPDEVRLTKFGKMLRSTSLDELPELFNILKGDMSIVGPRPLLVRYLPLYNEHQKHRHDVRPGFTGWAQCNGRNAISWEEKFDLDVYYVNHITFLLDVRIIFKTVKTVLCREGISSKTSATMEEFRGTPNE</sequence>
<proteinExistence type="inferred from homology"/>
<dbReference type="EMBL" id="JANGBO010000003">
    <property type="protein sequence ID" value="MCQ5061328.1"/>
    <property type="molecule type" value="Genomic_DNA"/>
</dbReference>
<keyword evidence="2" id="KW-1133">Transmembrane helix</keyword>
<evidence type="ECO:0000256" key="2">
    <source>
        <dbReference type="SAM" id="Phobius"/>
    </source>
</evidence>
<dbReference type="Proteomes" id="UP001204814">
    <property type="component" value="Unassembled WGS sequence"/>
</dbReference>
<evidence type="ECO:0000313" key="5">
    <source>
        <dbReference type="Proteomes" id="UP001204814"/>
    </source>
</evidence>
<dbReference type="InterPro" id="IPR003362">
    <property type="entry name" value="Bact_transf"/>
</dbReference>
<keyword evidence="2" id="KW-0812">Transmembrane</keyword>
<evidence type="ECO:0000256" key="1">
    <source>
        <dbReference type="ARBA" id="ARBA00006464"/>
    </source>
</evidence>
<name>A0AAP2UEP2_9FIRM</name>
<gene>
    <name evidence="4" type="ORF">NE542_05675</name>
</gene>
<dbReference type="GO" id="GO:0016780">
    <property type="term" value="F:phosphotransferase activity, for other substituted phosphate groups"/>
    <property type="evidence" value="ECO:0007669"/>
    <property type="project" value="TreeGrafter"/>
</dbReference>
<protein>
    <submittedName>
        <fullName evidence="4">Sugar transferase</fullName>
    </submittedName>
</protein>
<keyword evidence="2" id="KW-0472">Membrane</keyword>
<dbReference type="PANTHER" id="PTHR30576">
    <property type="entry name" value="COLANIC BIOSYNTHESIS UDP-GLUCOSE LIPID CARRIER TRANSFERASE"/>
    <property type="match status" value="1"/>
</dbReference>
<accession>A0AAP2UEP2</accession>
<evidence type="ECO:0000313" key="4">
    <source>
        <dbReference type="EMBL" id="MCQ5061328.1"/>
    </source>
</evidence>
<dbReference type="RefSeq" id="WP_117347429.1">
    <property type="nucleotide sequence ID" value="NZ_JAJDKX010000010.1"/>
</dbReference>